<dbReference type="WBParaSite" id="PTRK_0001076300.1">
    <property type="protein sequence ID" value="PTRK_0001076300.1"/>
    <property type="gene ID" value="PTRK_0001076300"/>
</dbReference>
<dbReference type="Proteomes" id="UP000038045">
    <property type="component" value="Unplaced"/>
</dbReference>
<keyword evidence="1" id="KW-1185">Reference proteome</keyword>
<sequence>MKTKIDESTEKRIVVPPLLIQEKKSEYYFDKIPTKHLNAKKASYYLKTASKGISEYLLSDLRMYTPNNCQGGISFTDIHAMSTEYTIQPGDNINAIGNIITVDRLTKQIHNLENGFHCPIIRGGELFFVSENDDLSTAIDIDAKRPIKEYEA</sequence>
<protein>
    <submittedName>
        <fullName evidence="2">Phage portal protein</fullName>
    </submittedName>
</protein>
<dbReference type="AlphaFoldDB" id="A0A0N4ZQG5"/>
<evidence type="ECO:0000313" key="1">
    <source>
        <dbReference type="Proteomes" id="UP000038045"/>
    </source>
</evidence>
<name>A0A0N4ZQG5_PARTI</name>
<proteinExistence type="predicted"/>
<reference evidence="2" key="1">
    <citation type="submission" date="2017-02" db="UniProtKB">
        <authorList>
            <consortium name="WormBaseParasite"/>
        </authorList>
    </citation>
    <scope>IDENTIFICATION</scope>
</reference>
<accession>A0A0N4ZQG5</accession>
<evidence type="ECO:0000313" key="2">
    <source>
        <dbReference type="WBParaSite" id="PTRK_0001076300.1"/>
    </source>
</evidence>
<organism evidence="1 2">
    <name type="scientific">Parastrongyloides trichosuri</name>
    <name type="common">Possum-specific nematode worm</name>
    <dbReference type="NCBI Taxonomy" id="131310"/>
    <lineage>
        <taxon>Eukaryota</taxon>
        <taxon>Metazoa</taxon>
        <taxon>Ecdysozoa</taxon>
        <taxon>Nematoda</taxon>
        <taxon>Chromadorea</taxon>
        <taxon>Rhabditida</taxon>
        <taxon>Tylenchina</taxon>
        <taxon>Panagrolaimomorpha</taxon>
        <taxon>Strongyloidoidea</taxon>
        <taxon>Strongyloididae</taxon>
        <taxon>Parastrongyloides</taxon>
    </lineage>
</organism>